<keyword evidence="2" id="KW-0677">Repeat</keyword>
<dbReference type="PANTHER" id="PTHR19879">
    <property type="entry name" value="TRANSCRIPTION INITIATION FACTOR TFIID"/>
    <property type="match status" value="1"/>
</dbReference>
<dbReference type="eggNOG" id="COG3391">
    <property type="taxonomic scope" value="Bacteria"/>
</dbReference>
<dbReference type="SUPFAM" id="SSF82171">
    <property type="entry name" value="DPP6 N-terminal domain-like"/>
    <property type="match status" value="1"/>
</dbReference>
<dbReference type="SMART" id="SM00320">
    <property type="entry name" value="WD40"/>
    <property type="match status" value="6"/>
</dbReference>
<dbReference type="GO" id="GO:0004197">
    <property type="term" value="F:cysteine-type endopeptidase activity"/>
    <property type="evidence" value="ECO:0007669"/>
    <property type="project" value="InterPro"/>
</dbReference>
<dbReference type="Gene3D" id="3.40.50.1460">
    <property type="match status" value="1"/>
</dbReference>
<dbReference type="InterPro" id="IPR001680">
    <property type="entry name" value="WD40_rpt"/>
</dbReference>
<dbReference type="KEGG" id="hhy:Halhy_3196"/>
<proteinExistence type="predicted"/>
<dbReference type="GO" id="GO:0006508">
    <property type="term" value="P:proteolysis"/>
    <property type="evidence" value="ECO:0007669"/>
    <property type="project" value="InterPro"/>
</dbReference>
<evidence type="ECO:0000256" key="3">
    <source>
        <dbReference type="PROSITE-ProRule" id="PRU00221"/>
    </source>
</evidence>
<dbReference type="RefSeq" id="WP_013765598.1">
    <property type="nucleotide sequence ID" value="NC_015510.1"/>
</dbReference>
<dbReference type="AlphaFoldDB" id="F4KRX0"/>
<dbReference type="InterPro" id="IPR015943">
    <property type="entry name" value="WD40/YVTN_repeat-like_dom_sf"/>
</dbReference>
<dbReference type="Gene3D" id="2.130.10.10">
    <property type="entry name" value="YVTN repeat-like/Quinoprotein amine dehydrogenase"/>
    <property type="match status" value="2"/>
</dbReference>
<keyword evidence="1 3" id="KW-0853">WD repeat</keyword>
<evidence type="ECO:0000259" key="4">
    <source>
        <dbReference type="Pfam" id="PF00656"/>
    </source>
</evidence>
<keyword evidence="6" id="KW-1185">Reference proteome</keyword>
<dbReference type="Proteomes" id="UP000008461">
    <property type="component" value="Chromosome"/>
</dbReference>
<accession>F4KRX0</accession>
<dbReference type="PROSITE" id="PS50082">
    <property type="entry name" value="WD_REPEATS_2"/>
    <property type="match status" value="1"/>
</dbReference>
<dbReference type="eggNOG" id="COG4249">
    <property type="taxonomic scope" value="Bacteria"/>
</dbReference>
<dbReference type="Pfam" id="PF00656">
    <property type="entry name" value="Peptidase_C14"/>
    <property type="match status" value="1"/>
</dbReference>
<dbReference type="SUPFAM" id="SSF52129">
    <property type="entry name" value="Caspase-like"/>
    <property type="match status" value="1"/>
</dbReference>
<dbReference type="InterPro" id="IPR011600">
    <property type="entry name" value="Pept_C14_caspase"/>
</dbReference>
<dbReference type="PROSITE" id="PS50294">
    <property type="entry name" value="WD_REPEATS_REGION"/>
    <property type="match status" value="1"/>
</dbReference>
<protein>
    <submittedName>
        <fullName evidence="5">Peptidase C14 caspase catalytic subunit p20</fullName>
    </submittedName>
</protein>
<sequence length="936" mass="102586">MPSNTDVFLTLNTPMHTAKIGRISVDQGGRYLLTASNDKTAKLWDLGSGNLLRTLRPPIRAGDEGMLYAAALSPDGRVAAVGGWSKNNDIYLFDVSSGELFLCLSDLPNVILDLQFSPDGHYLAVVLWGSNGIKIWRCSDWTLHVEDKNYGGDAYKLAFDAWGQRLATVCYDGHLRLYDATGKLLKKVKTTGGSKPNALAFSPDARLLAIGYNDSPKVQVLDAQTLQVLYAPDISGATSIDQRLMSVTFSANGHSLAAGGFYRLFQNGRWQQQIRVWTQAGRGNYTDYAAAATTIMDLHALPSGTFVFSGYQPEWGIIDPAAGQRQFQLMAEAYDFRYGPDKSHFRLGANGAALGFTPLNQSPRQFQIPTRKMHLGASHDPVAQADAFGLQLRDWYDMPQPQLNGQTLKFLKQYEKSQSVDIASGGQGFVLGADWTLYCADAQGQLRWQQPLQAAAWCVKIDAYKQVVAAACGDGCIRYYRFRDGQPLLTIFLHPDDQRWVLWTPSGYYDASPGAEEFLGWHVNQGPDKAAEYYPLSRFRDTYHRPDVIDLILETLDEAEALKQANQATQRQRSTLPITSQLPPSVRIHSPRDGAETDREQILLEYNVHSPNGEAITGIRIAVDGRPVSVERSIKPVGERLTSQVPIPAGASTVSVIAENRHGAGVAATVQVLRRKVEPIASTVDIRPKLYVLAIGVSAYQHAGVNQLAFAAKDAEDFTACLRRQQNLLYRSVEVKLLTEAAADKDNILDGLDWLVQQTDSRDVAMLYFAGHGIQDNQGNFYYLPVNADPGALRRSALSQGDVQATIRSVAGKIAVFMDACHSGSLMHPLTARSLPPDIAAVVNELCAAENGAVVFSSATSREYALEDARWQNGAFTKALVEGLSGKAQTNEQGKITVKSLDVYVSERVKELTSGKQHPATVYPPNVPDFPVALRG</sequence>
<reference key="2">
    <citation type="submission" date="2011-04" db="EMBL/GenBank/DDBJ databases">
        <title>Complete sequence of chromosome of Haliscomenobacter hydrossis DSM 1100.</title>
        <authorList>
            <consortium name="US DOE Joint Genome Institute (JGI-PGF)"/>
            <person name="Lucas S."/>
            <person name="Han J."/>
            <person name="Lapidus A."/>
            <person name="Bruce D."/>
            <person name="Goodwin L."/>
            <person name="Pitluck S."/>
            <person name="Peters L."/>
            <person name="Kyrpides N."/>
            <person name="Mavromatis K."/>
            <person name="Ivanova N."/>
            <person name="Ovchinnikova G."/>
            <person name="Pagani I."/>
            <person name="Daligault H."/>
            <person name="Detter J.C."/>
            <person name="Han C."/>
            <person name="Land M."/>
            <person name="Hauser L."/>
            <person name="Markowitz V."/>
            <person name="Cheng J.-F."/>
            <person name="Hugenholtz P."/>
            <person name="Woyke T."/>
            <person name="Wu D."/>
            <person name="Verbarg S."/>
            <person name="Frueling A."/>
            <person name="Brambilla E."/>
            <person name="Klenk H.-P."/>
            <person name="Eisen J.A."/>
        </authorList>
    </citation>
    <scope>NUCLEOTIDE SEQUENCE</scope>
    <source>
        <strain>DSM 1100</strain>
    </source>
</reference>
<dbReference type="EMBL" id="CP002691">
    <property type="protein sequence ID" value="AEE51057.1"/>
    <property type="molecule type" value="Genomic_DNA"/>
</dbReference>
<dbReference type="InterPro" id="IPR019775">
    <property type="entry name" value="WD40_repeat_CS"/>
</dbReference>
<feature type="domain" description="Peptidase C14 caspase" evidence="4">
    <location>
        <begin position="692"/>
        <end position="921"/>
    </location>
</feature>
<evidence type="ECO:0000313" key="6">
    <source>
        <dbReference type="Proteomes" id="UP000008461"/>
    </source>
</evidence>
<reference evidence="5 6" key="1">
    <citation type="journal article" date="2011" name="Stand. Genomic Sci.">
        <title>Complete genome sequence of Haliscomenobacter hydrossis type strain (O).</title>
        <authorList>
            <consortium name="US DOE Joint Genome Institute (JGI-PGF)"/>
            <person name="Daligault H."/>
            <person name="Lapidus A."/>
            <person name="Zeytun A."/>
            <person name="Nolan M."/>
            <person name="Lucas S."/>
            <person name="Del Rio T.G."/>
            <person name="Tice H."/>
            <person name="Cheng J.F."/>
            <person name="Tapia R."/>
            <person name="Han C."/>
            <person name="Goodwin L."/>
            <person name="Pitluck S."/>
            <person name="Liolios K."/>
            <person name="Pagani I."/>
            <person name="Ivanova N."/>
            <person name="Huntemann M."/>
            <person name="Mavromatis K."/>
            <person name="Mikhailova N."/>
            <person name="Pati A."/>
            <person name="Chen A."/>
            <person name="Palaniappan K."/>
            <person name="Land M."/>
            <person name="Hauser L."/>
            <person name="Brambilla E.M."/>
            <person name="Rohde M."/>
            <person name="Verbarg S."/>
            <person name="Goker M."/>
            <person name="Bristow J."/>
            <person name="Eisen J.A."/>
            <person name="Markowitz V."/>
            <person name="Hugenholtz P."/>
            <person name="Kyrpides N.C."/>
            <person name="Klenk H.P."/>
            <person name="Woyke T."/>
        </authorList>
    </citation>
    <scope>NUCLEOTIDE SEQUENCE [LARGE SCALE GENOMIC DNA]</scope>
    <source>
        <strain evidence="6">ATCC 27775 / DSM 1100 / LMG 10767 / O</strain>
    </source>
</reference>
<organism evidence="5 6">
    <name type="scientific">Haliscomenobacter hydrossis (strain ATCC 27775 / DSM 1100 / LMG 10767 / O)</name>
    <dbReference type="NCBI Taxonomy" id="760192"/>
    <lineage>
        <taxon>Bacteria</taxon>
        <taxon>Pseudomonadati</taxon>
        <taxon>Bacteroidota</taxon>
        <taxon>Saprospiria</taxon>
        <taxon>Saprospirales</taxon>
        <taxon>Haliscomenobacteraceae</taxon>
        <taxon>Haliscomenobacter</taxon>
    </lineage>
</organism>
<dbReference type="STRING" id="760192.Halhy_3196"/>
<dbReference type="Pfam" id="PF00400">
    <property type="entry name" value="WD40"/>
    <property type="match status" value="1"/>
</dbReference>
<dbReference type="PANTHER" id="PTHR19879:SF9">
    <property type="entry name" value="TRANSCRIPTION INITIATION FACTOR TFIID SUBUNIT 5"/>
    <property type="match status" value="1"/>
</dbReference>
<name>F4KRX0_HALH1</name>
<dbReference type="HOGENOM" id="CLU_009283_0_0_10"/>
<dbReference type="SUPFAM" id="SSF50978">
    <property type="entry name" value="WD40 repeat-like"/>
    <property type="match status" value="1"/>
</dbReference>
<dbReference type="InterPro" id="IPR029030">
    <property type="entry name" value="Caspase-like_dom_sf"/>
</dbReference>
<evidence type="ECO:0000256" key="1">
    <source>
        <dbReference type="ARBA" id="ARBA00022574"/>
    </source>
</evidence>
<evidence type="ECO:0000256" key="2">
    <source>
        <dbReference type="ARBA" id="ARBA00022737"/>
    </source>
</evidence>
<dbReference type="InterPro" id="IPR036322">
    <property type="entry name" value="WD40_repeat_dom_sf"/>
</dbReference>
<gene>
    <name evidence="5" type="ordered locus">Halhy_3196</name>
</gene>
<evidence type="ECO:0000313" key="5">
    <source>
        <dbReference type="EMBL" id="AEE51057.1"/>
    </source>
</evidence>
<feature type="repeat" description="WD" evidence="3">
    <location>
        <begin position="13"/>
        <end position="54"/>
    </location>
</feature>
<dbReference type="OrthoDB" id="9767236at2"/>
<dbReference type="PROSITE" id="PS00678">
    <property type="entry name" value="WD_REPEATS_1"/>
    <property type="match status" value="1"/>
</dbReference>